<dbReference type="AlphaFoldDB" id="A0A2B7ZUK0"/>
<gene>
    <name evidence="1" type="ORF">GX50_00206</name>
</gene>
<keyword evidence="2" id="KW-1185">Reference proteome</keyword>
<dbReference type="STRING" id="73230.A0A2B7ZUK0"/>
<evidence type="ECO:0000313" key="1">
    <source>
        <dbReference type="EMBL" id="PGH36970.1"/>
    </source>
</evidence>
<name>A0A2B7ZUK0_9EURO</name>
<dbReference type="EMBL" id="PDND01000002">
    <property type="protein sequence ID" value="PGH36970.1"/>
    <property type="molecule type" value="Genomic_DNA"/>
</dbReference>
<evidence type="ECO:0000313" key="2">
    <source>
        <dbReference type="Proteomes" id="UP000226031"/>
    </source>
</evidence>
<sequence length="79" mass="9519">MVQFLLENGAKTEGYGVWQYHRAIGFARRNGHRTIARWLEDWRVSTSKDHDCSRRDGLLNDEFQDEYYDEYLEDKDTDE</sequence>
<reference evidence="1 2" key="1">
    <citation type="submission" date="2017-10" db="EMBL/GenBank/DDBJ databases">
        <title>Comparative genomics in systemic dimorphic fungi from Ajellomycetaceae.</title>
        <authorList>
            <person name="Munoz J.F."/>
            <person name="Mcewen J.G."/>
            <person name="Clay O.K."/>
            <person name="Cuomo C.A."/>
        </authorList>
    </citation>
    <scope>NUCLEOTIDE SEQUENCE [LARGE SCALE GENOMIC DNA]</scope>
    <source>
        <strain evidence="1 2">UAMH4076</strain>
    </source>
</reference>
<dbReference type="Proteomes" id="UP000226031">
    <property type="component" value="Unassembled WGS sequence"/>
</dbReference>
<organism evidence="1 2">
    <name type="scientific">[Emmonsia] crescens</name>
    <dbReference type="NCBI Taxonomy" id="73230"/>
    <lineage>
        <taxon>Eukaryota</taxon>
        <taxon>Fungi</taxon>
        <taxon>Dikarya</taxon>
        <taxon>Ascomycota</taxon>
        <taxon>Pezizomycotina</taxon>
        <taxon>Eurotiomycetes</taxon>
        <taxon>Eurotiomycetidae</taxon>
        <taxon>Onygenales</taxon>
        <taxon>Ajellomycetaceae</taxon>
        <taxon>Emergomyces</taxon>
    </lineage>
</organism>
<proteinExistence type="predicted"/>
<accession>A0A2B7ZUK0</accession>
<protein>
    <submittedName>
        <fullName evidence="1">Uncharacterized protein</fullName>
    </submittedName>
</protein>
<comment type="caution">
    <text evidence="1">The sequence shown here is derived from an EMBL/GenBank/DDBJ whole genome shotgun (WGS) entry which is preliminary data.</text>
</comment>